<reference evidence="4 5" key="1">
    <citation type="submission" date="2009-11" db="EMBL/GenBank/DDBJ databases">
        <title>Annotation of Allomyces macrogynus ATCC 38327.</title>
        <authorList>
            <consortium name="The Broad Institute Genome Sequencing Platform"/>
            <person name="Russ C."/>
            <person name="Cuomo C."/>
            <person name="Burger G."/>
            <person name="Gray M.W."/>
            <person name="Holland P.W.H."/>
            <person name="King N."/>
            <person name="Lang F.B.F."/>
            <person name="Roger A.J."/>
            <person name="Ruiz-Trillo I."/>
            <person name="Young S.K."/>
            <person name="Zeng Q."/>
            <person name="Gargeya S."/>
            <person name="Fitzgerald M."/>
            <person name="Haas B."/>
            <person name="Abouelleil A."/>
            <person name="Alvarado L."/>
            <person name="Arachchi H.M."/>
            <person name="Berlin A."/>
            <person name="Chapman S.B."/>
            <person name="Gearin G."/>
            <person name="Goldberg J."/>
            <person name="Griggs A."/>
            <person name="Gujja S."/>
            <person name="Hansen M."/>
            <person name="Heiman D."/>
            <person name="Howarth C."/>
            <person name="Larimer J."/>
            <person name="Lui A."/>
            <person name="MacDonald P.J.P."/>
            <person name="McCowen C."/>
            <person name="Montmayeur A."/>
            <person name="Murphy C."/>
            <person name="Neiman D."/>
            <person name="Pearson M."/>
            <person name="Priest M."/>
            <person name="Roberts A."/>
            <person name="Saif S."/>
            <person name="Shea T."/>
            <person name="Sisk P."/>
            <person name="Stolte C."/>
            <person name="Sykes S."/>
            <person name="Wortman J."/>
            <person name="Nusbaum C."/>
            <person name="Birren B."/>
        </authorList>
    </citation>
    <scope>NUCLEOTIDE SEQUENCE [LARGE SCALE GENOMIC DNA]</scope>
    <source>
        <strain evidence="4 5">ATCC 38327</strain>
    </source>
</reference>
<dbReference type="PANTHER" id="PTHR21712:SF29">
    <property type="entry name" value="PRE-RRNA-PROCESSING PROTEIN FHL1"/>
    <property type="match status" value="1"/>
</dbReference>
<dbReference type="VEuPathDB" id="FungiDB:AMAG_14875"/>
<evidence type="ECO:0000313" key="5">
    <source>
        <dbReference type="Proteomes" id="UP000054350"/>
    </source>
</evidence>
<feature type="compositionally biased region" description="Polar residues" evidence="2">
    <location>
        <begin position="291"/>
        <end position="308"/>
    </location>
</feature>
<dbReference type="AlphaFoldDB" id="A0A0L0T852"/>
<name>A0A0L0T852_ALLM3</name>
<dbReference type="Gene3D" id="2.60.200.20">
    <property type="match status" value="1"/>
</dbReference>
<dbReference type="SMART" id="SM00240">
    <property type="entry name" value="FHA"/>
    <property type="match status" value="1"/>
</dbReference>
<dbReference type="GO" id="GO:0043565">
    <property type="term" value="F:sequence-specific DNA binding"/>
    <property type="evidence" value="ECO:0007669"/>
    <property type="project" value="TreeGrafter"/>
</dbReference>
<dbReference type="SUPFAM" id="SSF49879">
    <property type="entry name" value="SMAD/FHA domain"/>
    <property type="match status" value="1"/>
</dbReference>
<dbReference type="InterPro" id="IPR045178">
    <property type="entry name" value="Fhl1/FHA1"/>
</dbReference>
<dbReference type="STRING" id="578462.A0A0L0T852"/>
<accession>A0A0L0T852</accession>
<feature type="compositionally biased region" description="Basic residues" evidence="2">
    <location>
        <begin position="231"/>
        <end position="242"/>
    </location>
</feature>
<evidence type="ECO:0000256" key="1">
    <source>
        <dbReference type="ARBA" id="ARBA00023242"/>
    </source>
</evidence>
<dbReference type="Proteomes" id="UP000054350">
    <property type="component" value="Unassembled WGS sequence"/>
</dbReference>
<dbReference type="eggNOG" id="KOG2294">
    <property type="taxonomic scope" value="Eukaryota"/>
</dbReference>
<proteinExistence type="predicted"/>
<feature type="compositionally biased region" description="Low complexity" evidence="2">
    <location>
        <begin position="203"/>
        <end position="230"/>
    </location>
</feature>
<dbReference type="InterPro" id="IPR000253">
    <property type="entry name" value="FHA_dom"/>
</dbReference>
<dbReference type="PANTHER" id="PTHR21712">
    <property type="entry name" value="PRE-RRNA-PROCESSING PROTEIN FHL1"/>
    <property type="match status" value="1"/>
</dbReference>
<dbReference type="PROSITE" id="PS50006">
    <property type="entry name" value="FHA_DOMAIN"/>
    <property type="match status" value="1"/>
</dbReference>
<evidence type="ECO:0000313" key="4">
    <source>
        <dbReference type="EMBL" id="KNE70749.1"/>
    </source>
</evidence>
<evidence type="ECO:0000259" key="3">
    <source>
        <dbReference type="PROSITE" id="PS50006"/>
    </source>
</evidence>
<protein>
    <recommendedName>
        <fullName evidence="3">FHA domain-containing protein</fullName>
    </recommendedName>
</protein>
<dbReference type="GO" id="GO:0005634">
    <property type="term" value="C:nucleus"/>
    <property type="evidence" value="ECO:0007669"/>
    <property type="project" value="UniProtKB-ARBA"/>
</dbReference>
<gene>
    <name evidence="4" type="ORF">AMAG_14875</name>
</gene>
<dbReference type="OrthoDB" id="5954824at2759"/>
<sequence length="308" mass="33434">MDADDVAALSVPPADLLGAGSTDATHPPLRVAEQYPRGPDDEPQVSAYAKLAGHTWTYFITKTVITIGRASEVEEDPDVDLGPTKTVSRRHAVIQFNHASAGWEVAVTGRNGLKVNGNVFKPADPPVALRTATRFGSVARNSFSGSPPTRPTPPTTTRPSTRTTLPPRQLLPRRSPMTTSTATTITITTATATTTAPMTRVPCWSPLISSPPSSSSHPRPSRAPRNVAAVVRRRTTKSRPRRMPPWPKRWPRCRERPRGPGARAKRRRRPLASPTAPRRKGSLRARAPSARPNTTLSQPRSMSASCRP</sequence>
<feature type="domain" description="FHA" evidence="3">
    <location>
        <begin position="65"/>
        <end position="120"/>
    </location>
</feature>
<keyword evidence="1" id="KW-0539">Nucleus</keyword>
<dbReference type="GO" id="GO:0060962">
    <property type="term" value="P:regulation of ribosomal protein gene transcription by RNA polymerase II"/>
    <property type="evidence" value="ECO:0007669"/>
    <property type="project" value="InterPro"/>
</dbReference>
<dbReference type="CDD" id="cd22701">
    <property type="entry name" value="FHA_FKH1-like"/>
    <property type="match status" value="1"/>
</dbReference>
<keyword evidence="5" id="KW-1185">Reference proteome</keyword>
<feature type="compositionally biased region" description="Low complexity" evidence="2">
    <location>
        <begin position="157"/>
        <end position="182"/>
    </location>
</feature>
<dbReference type="InterPro" id="IPR008984">
    <property type="entry name" value="SMAD_FHA_dom_sf"/>
</dbReference>
<reference evidence="5" key="2">
    <citation type="submission" date="2009-11" db="EMBL/GenBank/DDBJ databases">
        <title>The Genome Sequence of Allomyces macrogynus strain ATCC 38327.</title>
        <authorList>
            <consortium name="The Broad Institute Genome Sequencing Platform"/>
            <person name="Russ C."/>
            <person name="Cuomo C."/>
            <person name="Shea T."/>
            <person name="Young S.K."/>
            <person name="Zeng Q."/>
            <person name="Koehrsen M."/>
            <person name="Haas B."/>
            <person name="Borodovsky M."/>
            <person name="Guigo R."/>
            <person name="Alvarado L."/>
            <person name="Berlin A."/>
            <person name="Borenstein D."/>
            <person name="Chen Z."/>
            <person name="Engels R."/>
            <person name="Freedman E."/>
            <person name="Gellesch M."/>
            <person name="Goldberg J."/>
            <person name="Griggs A."/>
            <person name="Gujja S."/>
            <person name="Heiman D."/>
            <person name="Hepburn T."/>
            <person name="Howarth C."/>
            <person name="Jen D."/>
            <person name="Larson L."/>
            <person name="Lewis B."/>
            <person name="Mehta T."/>
            <person name="Park D."/>
            <person name="Pearson M."/>
            <person name="Roberts A."/>
            <person name="Saif S."/>
            <person name="Shenoy N."/>
            <person name="Sisk P."/>
            <person name="Stolte C."/>
            <person name="Sykes S."/>
            <person name="Walk T."/>
            <person name="White J."/>
            <person name="Yandava C."/>
            <person name="Burger G."/>
            <person name="Gray M.W."/>
            <person name="Holland P.W.H."/>
            <person name="King N."/>
            <person name="Lang F.B.F."/>
            <person name="Roger A.J."/>
            <person name="Ruiz-Trillo I."/>
            <person name="Lander E."/>
            <person name="Nusbaum C."/>
        </authorList>
    </citation>
    <scope>NUCLEOTIDE SEQUENCE [LARGE SCALE GENOMIC DNA]</scope>
    <source>
        <strain evidence="5">ATCC 38327</strain>
    </source>
</reference>
<feature type="region of interest" description="Disordered" evidence="2">
    <location>
        <begin position="203"/>
        <end position="308"/>
    </location>
</feature>
<evidence type="ECO:0000256" key="2">
    <source>
        <dbReference type="SAM" id="MobiDB-lite"/>
    </source>
</evidence>
<dbReference type="Pfam" id="PF00498">
    <property type="entry name" value="FHA"/>
    <property type="match status" value="1"/>
</dbReference>
<organism evidence="4 5">
    <name type="scientific">Allomyces macrogynus (strain ATCC 38327)</name>
    <name type="common">Allomyces javanicus var. macrogynus</name>
    <dbReference type="NCBI Taxonomy" id="578462"/>
    <lineage>
        <taxon>Eukaryota</taxon>
        <taxon>Fungi</taxon>
        <taxon>Fungi incertae sedis</taxon>
        <taxon>Blastocladiomycota</taxon>
        <taxon>Blastocladiomycetes</taxon>
        <taxon>Blastocladiales</taxon>
        <taxon>Blastocladiaceae</taxon>
        <taxon>Allomyces</taxon>
    </lineage>
</organism>
<dbReference type="EMBL" id="GG745368">
    <property type="protein sequence ID" value="KNE70749.1"/>
    <property type="molecule type" value="Genomic_DNA"/>
</dbReference>
<feature type="region of interest" description="Disordered" evidence="2">
    <location>
        <begin position="138"/>
        <end position="182"/>
    </location>
</feature>